<accession>A0ABS9X2Q2</accession>
<dbReference type="Proteomes" id="UP001139646">
    <property type="component" value="Unassembled WGS sequence"/>
</dbReference>
<comment type="caution">
    <text evidence="1">The sequence shown here is derived from an EMBL/GenBank/DDBJ whole genome shotgun (WGS) entry which is preliminary data.</text>
</comment>
<dbReference type="EMBL" id="JAKKSL010000002">
    <property type="protein sequence ID" value="MCI2284454.1"/>
    <property type="molecule type" value="Genomic_DNA"/>
</dbReference>
<proteinExistence type="predicted"/>
<evidence type="ECO:0000313" key="2">
    <source>
        <dbReference type="Proteomes" id="UP001139646"/>
    </source>
</evidence>
<reference evidence="1" key="1">
    <citation type="submission" date="2022-01" db="EMBL/GenBank/DDBJ databases">
        <title>Colwellia maritima, isolated from seawater.</title>
        <authorList>
            <person name="Kristyanto S."/>
            <person name="Jung J."/>
            <person name="Jeon C.O."/>
        </authorList>
    </citation>
    <scope>NUCLEOTIDE SEQUENCE</scope>
    <source>
        <strain evidence="1">MSW7</strain>
    </source>
</reference>
<protein>
    <submittedName>
        <fullName evidence="1">Uncharacterized protein</fullName>
    </submittedName>
</protein>
<sequence>MAWRLSEAFPQRSWQHKQQLIELDNSMGQLSDLQQNVSTLLASSSHEQSESSLVPFINRQMFIKTKISPIISSLTELKEKISLKIRDEITEYCNEKRTLLAQHLLTTRKAMAVVLENMSINDKKIEKQLNQERLNDRKKER</sequence>
<dbReference type="RefSeq" id="WP_242286885.1">
    <property type="nucleotide sequence ID" value="NZ_JAKKSL010000002.1"/>
</dbReference>
<keyword evidence="2" id="KW-1185">Reference proteome</keyword>
<organism evidence="1 2">
    <name type="scientific">Colwellia maritima</name>
    <dbReference type="NCBI Taxonomy" id="2912588"/>
    <lineage>
        <taxon>Bacteria</taxon>
        <taxon>Pseudomonadati</taxon>
        <taxon>Pseudomonadota</taxon>
        <taxon>Gammaproteobacteria</taxon>
        <taxon>Alteromonadales</taxon>
        <taxon>Colwelliaceae</taxon>
        <taxon>Colwellia</taxon>
    </lineage>
</organism>
<evidence type="ECO:0000313" key="1">
    <source>
        <dbReference type="EMBL" id="MCI2284454.1"/>
    </source>
</evidence>
<gene>
    <name evidence="1" type="ORF">L3081_14990</name>
</gene>
<name>A0ABS9X2Q2_9GAMM</name>